<dbReference type="InterPro" id="IPR017077">
    <property type="entry name" value="Uncharacterised_Ycf55_algae"/>
</dbReference>
<evidence type="ECO:0000313" key="2">
    <source>
        <dbReference type="EMBL" id="QOS04495.1"/>
    </source>
</evidence>
<dbReference type="AlphaFoldDB" id="A0A7M3VH36"/>
<gene>
    <name evidence="2" type="primary">ycf55</name>
</gene>
<name>A0A7M3VH36_SARSK</name>
<keyword evidence="2" id="KW-0150">Chloroplast</keyword>
<reference evidence="2" key="2">
    <citation type="submission" date="2021-04" db="EMBL/GenBank/DDBJ databases">
        <title>Sarcopeltis skottsbergii and Sarcopeltis antarctica (Gigartinaceae, Rhodophyta), a new genus and new species from Antarctica.</title>
        <authorList>
            <person name="Leister G."/>
            <person name="Gabrielson P."/>
            <person name="Hommersand M."/>
        </authorList>
    </citation>
    <scope>NUCLEOTIDE SEQUENCE</scope>
</reference>
<organism evidence="2">
    <name type="scientific">Sarcopeltis skottsbergii</name>
    <name type="common">Red alga</name>
    <name type="synonym">Gigartina skottsbergii</name>
    <dbReference type="NCBI Taxonomy" id="2765380"/>
    <lineage>
        <taxon>Eukaryota</taxon>
        <taxon>Rhodophyta</taxon>
        <taxon>Florideophyceae</taxon>
        <taxon>Rhodymeniophycidae</taxon>
        <taxon>Gigartinales</taxon>
        <taxon>Gigartinaceae</taxon>
        <taxon>Sarcopeltis</taxon>
    </lineage>
</organism>
<dbReference type="Pfam" id="PF12452">
    <property type="entry name" value="DUF3685"/>
    <property type="match status" value="1"/>
</dbReference>
<dbReference type="EMBL" id="MT032182">
    <property type="protein sequence ID" value="QOS04495.1"/>
    <property type="molecule type" value="Genomic_DNA"/>
</dbReference>
<feature type="transmembrane region" description="Helical" evidence="1">
    <location>
        <begin position="289"/>
        <end position="314"/>
    </location>
</feature>
<protein>
    <recommendedName>
        <fullName evidence="3">Ycf55</fullName>
    </recommendedName>
</protein>
<evidence type="ECO:0000256" key="1">
    <source>
        <dbReference type="SAM" id="Phobius"/>
    </source>
</evidence>
<dbReference type="PIRSF" id="PIRSF036962">
    <property type="entry name" value="UCP036962_SignTr_Ycf55"/>
    <property type="match status" value="1"/>
</dbReference>
<accession>A0A7M3VH36</accession>
<geneLocation type="chloroplast" evidence="2"/>
<proteinExistence type="predicted"/>
<keyword evidence="1" id="KW-0812">Transmembrane</keyword>
<reference evidence="2" key="1">
    <citation type="submission" date="2020-02" db="EMBL/GenBank/DDBJ databases">
        <authorList>
            <person name="Hughey J.R."/>
        </authorList>
    </citation>
    <scope>NUCLEOTIDE SEQUENCE</scope>
</reference>
<keyword evidence="2" id="KW-0934">Plastid</keyword>
<keyword evidence="1" id="KW-0472">Membrane</keyword>
<sequence>MIKYWPNKQGIDLNNEVAYLFFSTRQKFSYSLVNRANDTLYIDLLDNRSRDKLFCVVLLELEILLLDITELDLSVKNLKILNYKILYDLIKKSLQHFVSQMNSVTYISLENKDSNYLQVILSEHKLLLENLLIYLVFGSSYIDYNMFIFDNINTPKKHVSILLENLIIQISDLVIFSIFERLKSLSQISYFLKNNKLCNSSYVTIRSIACFRNNLILQNLKYLYFSQPKAVYSSRYNVWLISSSGLVSKYISIFRLDDLSNLSSIQSLFVLFIEIQDIFIPYIEKLLLILSKVIIYILINVLANSIIFCIRALVSSLYRLRR</sequence>
<keyword evidence="1" id="KW-1133">Transmembrane helix</keyword>
<dbReference type="InterPro" id="IPR022552">
    <property type="entry name" value="UPF_Ycf55"/>
</dbReference>
<evidence type="ECO:0008006" key="3">
    <source>
        <dbReference type="Google" id="ProtNLM"/>
    </source>
</evidence>